<dbReference type="AlphaFoldDB" id="A0A1M6N2U2"/>
<proteinExistence type="predicted"/>
<name>A0A1M6N2U2_REIAG</name>
<accession>A0A1M6N2U2</accession>
<organism evidence="1 2">
    <name type="scientific">Reichenbachiella agariperforans</name>
    <dbReference type="NCBI Taxonomy" id="156994"/>
    <lineage>
        <taxon>Bacteria</taxon>
        <taxon>Pseudomonadati</taxon>
        <taxon>Bacteroidota</taxon>
        <taxon>Cytophagia</taxon>
        <taxon>Cytophagales</taxon>
        <taxon>Reichenbachiellaceae</taxon>
        <taxon>Reichenbachiella</taxon>
    </lineage>
</organism>
<evidence type="ECO:0000313" key="2">
    <source>
        <dbReference type="Proteomes" id="UP000184474"/>
    </source>
</evidence>
<protein>
    <submittedName>
        <fullName evidence="1">Uncharacterized protein</fullName>
    </submittedName>
</protein>
<keyword evidence="2" id="KW-1185">Reference proteome</keyword>
<reference evidence="2" key="1">
    <citation type="submission" date="2016-11" db="EMBL/GenBank/DDBJ databases">
        <authorList>
            <person name="Varghese N."/>
            <person name="Submissions S."/>
        </authorList>
    </citation>
    <scope>NUCLEOTIDE SEQUENCE [LARGE SCALE GENOMIC DNA]</scope>
    <source>
        <strain evidence="2">DSM 26134</strain>
    </source>
</reference>
<dbReference type="EMBL" id="FRAA01000002">
    <property type="protein sequence ID" value="SHJ90006.1"/>
    <property type="molecule type" value="Genomic_DNA"/>
</dbReference>
<evidence type="ECO:0000313" key="1">
    <source>
        <dbReference type="EMBL" id="SHJ90006.1"/>
    </source>
</evidence>
<sequence length="202" mass="22704">MKYSLNFKNNSSQKGNVCIYQTDPDLGVHDVMSLAWFAKSAYPTTNILFQWQIDYCYTWSRQGILKPGIIYEAAQTWVADLTNKNAIDFIKDTSLDAYSFENQTAGSEDGSLYINEKRNVGANECSVGIGMSGNGTFVVNSQPNMQLQFTPHPKYWITFGTFTQGEVLDLEKITATAQEIAFPVNQYNLEVTLNEDNTWTVG</sequence>
<dbReference type="STRING" id="156994.SAMN04488028_10274"/>
<dbReference type="Proteomes" id="UP000184474">
    <property type="component" value="Unassembled WGS sequence"/>
</dbReference>
<gene>
    <name evidence="1" type="ORF">SAMN04488028_10274</name>
</gene>
<dbReference type="RefSeq" id="WP_073120781.1">
    <property type="nucleotide sequence ID" value="NZ_FRAA01000002.1"/>
</dbReference>